<feature type="domain" description="HTH araC/xylS-type" evidence="4">
    <location>
        <begin position="255"/>
        <end position="354"/>
    </location>
</feature>
<dbReference type="InterPro" id="IPR018062">
    <property type="entry name" value="HTH_AraC-typ_CS"/>
</dbReference>
<keyword evidence="2" id="KW-0238">DNA-binding</keyword>
<gene>
    <name evidence="5" type="ORF">OM075_18755</name>
</gene>
<evidence type="ECO:0000256" key="1">
    <source>
        <dbReference type="ARBA" id="ARBA00023015"/>
    </source>
</evidence>
<keyword evidence="3" id="KW-0804">Transcription</keyword>
<dbReference type="Gene3D" id="3.30.70.1230">
    <property type="entry name" value="Nucleotide cyclase"/>
    <property type="match status" value="1"/>
</dbReference>
<dbReference type="InterPro" id="IPR020449">
    <property type="entry name" value="Tscrpt_reg_AraC-type_HTH"/>
</dbReference>
<reference evidence="5" key="1">
    <citation type="submission" date="2022-10" db="EMBL/GenBank/DDBJ databases">
        <authorList>
            <person name="Yu W.X."/>
        </authorList>
    </citation>
    <scope>NUCLEOTIDE SEQUENCE</scope>
    <source>
        <strain evidence="5">AAT</strain>
    </source>
</reference>
<dbReference type="PANTHER" id="PTHR43280">
    <property type="entry name" value="ARAC-FAMILY TRANSCRIPTIONAL REGULATOR"/>
    <property type="match status" value="1"/>
</dbReference>
<evidence type="ECO:0000313" key="5">
    <source>
        <dbReference type="EMBL" id="MCW3788517.1"/>
    </source>
</evidence>
<evidence type="ECO:0000259" key="4">
    <source>
        <dbReference type="PROSITE" id="PS01124"/>
    </source>
</evidence>
<protein>
    <submittedName>
        <fullName evidence="5">Helix-turn-helix transcriptional regulator</fullName>
    </submittedName>
</protein>
<dbReference type="EMBL" id="JAPDPJ010000055">
    <property type="protein sequence ID" value="MCW3788517.1"/>
    <property type="molecule type" value="Genomic_DNA"/>
</dbReference>
<dbReference type="RefSeq" id="WP_301192075.1">
    <property type="nucleotide sequence ID" value="NZ_JAPDPJ010000055.1"/>
</dbReference>
<accession>A0AAE3M7T0</accession>
<dbReference type="SUPFAM" id="SSF46689">
    <property type="entry name" value="Homeodomain-like"/>
    <property type="match status" value="1"/>
</dbReference>
<evidence type="ECO:0000313" key="6">
    <source>
        <dbReference type="Proteomes" id="UP001209229"/>
    </source>
</evidence>
<comment type="caution">
    <text evidence="5">The sequence shown here is derived from an EMBL/GenBank/DDBJ whole genome shotgun (WGS) entry which is preliminary data.</text>
</comment>
<dbReference type="PROSITE" id="PS00041">
    <property type="entry name" value="HTH_ARAC_FAMILY_1"/>
    <property type="match status" value="2"/>
</dbReference>
<dbReference type="GO" id="GO:0003700">
    <property type="term" value="F:DNA-binding transcription factor activity"/>
    <property type="evidence" value="ECO:0007669"/>
    <property type="project" value="InterPro"/>
</dbReference>
<proteinExistence type="predicted"/>
<evidence type="ECO:0000256" key="3">
    <source>
        <dbReference type="ARBA" id="ARBA00023163"/>
    </source>
</evidence>
<dbReference type="GO" id="GO:0043565">
    <property type="term" value="F:sequence-specific DNA binding"/>
    <property type="evidence" value="ECO:0007669"/>
    <property type="project" value="InterPro"/>
</dbReference>
<keyword evidence="1" id="KW-0805">Transcription regulation</keyword>
<name>A0AAE3M7T0_9BACT</name>
<dbReference type="InterPro" id="IPR029787">
    <property type="entry name" value="Nucleotide_cyclase"/>
</dbReference>
<organism evidence="5 6">
    <name type="scientific">Plebeiibacterium sediminum</name>
    <dbReference type="NCBI Taxonomy" id="2992112"/>
    <lineage>
        <taxon>Bacteria</taxon>
        <taxon>Pseudomonadati</taxon>
        <taxon>Bacteroidota</taxon>
        <taxon>Bacteroidia</taxon>
        <taxon>Marinilabiliales</taxon>
        <taxon>Marinilabiliaceae</taxon>
        <taxon>Plebeiibacterium</taxon>
    </lineage>
</organism>
<dbReference type="AlphaFoldDB" id="A0AAE3M7T0"/>
<dbReference type="PANTHER" id="PTHR43280:SF2">
    <property type="entry name" value="HTH-TYPE TRANSCRIPTIONAL REGULATOR EXSA"/>
    <property type="match status" value="1"/>
</dbReference>
<dbReference type="InterPro" id="IPR018060">
    <property type="entry name" value="HTH_AraC"/>
</dbReference>
<dbReference type="InterPro" id="IPR009057">
    <property type="entry name" value="Homeodomain-like_sf"/>
</dbReference>
<dbReference type="SMART" id="SM00342">
    <property type="entry name" value="HTH_ARAC"/>
    <property type="match status" value="1"/>
</dbReference>
<dbReference type="Gene3D" id="1.10.10.60">
    <property type="entry name" value="Homeodomain-like"/>
    <property type="match status" value="1"/>
</dbReference>
<dbReference type="PRINTS" id="PR00032">
    <property type="entry name" value="HTHARAC"/>
</dbReference>
<dbReference type="Pfam" id="PF12833">
    <property type="entry name" value="HTH_18"/>
    <property type="match status" value="1"/>
</dbReference>
<evidence type="ECO:0000256" key="2">
    <source>
        <dbReference type="ARBA" id="ARBA00023125"/>
    </source>
</evidence>
<keyword evidence="6" id="KW-1185">Reference proteome</keyword>
<dbReference type="PROSITE" id="PS01124">
    <property type="entry name" value="HTH_ARAC_FAMILY_2"/>
    <property type="match status" value="1"/>
</dbReference>
<sequence length="359" mass="41794">MFQYKISDLPEITIDTLTYKLISNETKYNYHYLSNWVDLELERIFYLFEAPNIDTANSINNFINDVSLQIIEVNKLFTDCYFHQIRSNRQNLQDQLSPKIIVAFCFNFLSNKDDDNISLKTLKYFKYTEHLITKHKGVIIEKHENSMVCLFNSAKDALKCTLKTRNVYINDINDNTFPPIIKIGIGISNSKLNPENDQVFINDIDHTKNLCSFSIENQLIITGAFIHLFKKEAYKLIDHSKEIRFLSLDEENFILQLIPILEKSLNTPKFSIRKLTLSMGLSKSKFYRTIVSITGISPQDFINEYKLFKAMNLIISENKNISEIAYETGFGSPSYFSKCFKNRFSITPSKLNDIYSKNN</sequence>
<dbReference type="Proteomes" id="UP001209229">
    <property type="component" value="Unassembled WGS sequence"/>
</dbReference>